<protein>
    <submittedName>
        <fullName evidence="1">Uncharacterized protein</fullName>
    </submittedName>
</protein>
<dbReference type="Proteomes" id="UP000268093">
    <property type="component" value="Unassembled WGS sequence"/>
</dbReference>
<evidence type="ECO:0000313" key="2">
    <source>
        <dbReference type="Proteomes" id="UP000268093"/>
    </source>
</evidence>
<organism evidence="1 2">
    <name type="scientific">Jimgerdemannia flammicorona</name>
    <dbReference type="NCBI Taxonomy" id="994334"/>
    <lineage>
        <taxon>Eukaryota</taxon>
        <taxon>Fungi</taxon>
        <taxon>Fungi incertae sedis</taxon>
        <taxon>Mucoromycota</taxon>
        <taxon>Mucoromycotina</taxon>
        <taxon>Endogonomycetes</taxon>
        <taxon>Endogonales</taxon>
        <taxon>Endogonaceae</taxon>
        <taxon>Jimgerdemannia</taxon>
    </lineage>
</organism>
<comment type="caution">
    <text evidence="1">The sequence shown here is derived from an EMBL/GenBank/DDBJ whole genome shotgun (WGS) entry which is preliminary data.</text>
</comment>
<accession>A0A433D932</accession>
<reference evidence="1 2" key="1">
    <citation type="journal article" date="2018" name="New Phytol.">
        <title>Phylogenomics of Endogonaceae and evolution of mycorrhizas within Mucoromycota.</title>
        <authorList>
            <person name="Chang Y."/>
            <person name="Desiro A."/>
            <person name="Na H."/>
            <person name="Sandor L."/>
            <person name="Lipzen A."/>
            <person name="Clum A."/>
            <person name="Barry K."/>
            <person name="Grigoriev I.V."/>
            <person name="Martin F.M."/>
            <person name="Stajich J.E."/>
            <person name="Smith M.E."/>
            <person name="Bonito G."/>
            <person name="Spatafora J.W."/>
        </authorList>
    </citation>
    <scope>NUCLEOTIDE SEQUENCE [LARGE SCALE GENOMIC DNA]</scope>
    <source>
        <strain evidence="1 2">GMNB39</strain>
    </source>
</reference>
<dbReference type="AlphaFoldDB" id="A0A433D932"/>
<proteinExistence type="predicted"/>
<evidence type="ECO:0000313" key="1">
    <source>
        <dbReference type="EMBL" id="RUP47121.1"/>
    </source>
</evidence>
<keyword evidence="2" id="KW-1185">Reference proteome</keyword>
<sequence>MHDESMPILPSFVPNSLHPITKHTTSETDHQNRRQPTIDYIRVTGRRDEEQTTVDPRILDVAIAHSGELFAEVSRVLVLDILDNGLPAA</sequence>
<dbReference type="EMBL" id="RBNI01004937">
    <property type="protein sequence ID" value="RUP47121.1"/>
    <property type="molecule type" value="Genomic_DNA"/>
</dbReference>
<gene>
    <name evidence="1" type="ORF">BC936DRAFT_146111</name>
</gene>
<name>A0A433D932_9FUNG</name>